<feature type="region of interest" description="Disordered" evidence="1">
    <location>
        <begin position="1"/>
        <end position="113"/>
    </location>
</feature>
<feature type="compositionally biased region" description="Basic and acidic residues" evidence="1">
    <location>
        <begin position="1"/>
        <end position="28"/>
    </location>
</feature>
<name>A0AAN6NGL2_9PEZI</name>
<protein>
    <submittedName>
        <fullName evidence="2">Uncharacterized protein</fullName>
    </submittedName>
</protein>
<sequence>MAEEGRNTGRRREELWRLVDQGEHHDSFDADEVADVPSPPNSVPAEDEDGFQEVEHPAYNGVTFSEEALEGAEDAAYQPRGSQPSGSGSQPNDFPGSQDESVQGFASRAERDEQVILRTPFAPSVPAVSWRDSTFEASNMPRRRLPTESLPAFAFPASGSRQAPLDGPAAGTRSQTKERRESETWNHVPRRVDRPRRGTGDTGSSGSSTQLNDRVLVPSFQRRQEIRQEDRREVERGAPVQTHSVGPILHSLLWCCSVVVYSALVLVQTTGAVVLRALRHPIPTLKLVAVIWACCGGLIVAKNMWTKGPGVGLSFSCRFPVVSSWRHCDWATYRSHAVFEDLLVTQAGFTKAGETSAQGARLPLEMLEATTSIRDLRTLIRESSLVQKNSFMPVLDDLIRVMEDGTTSLRHLNVNTGTAMDAVVVMNTWASGYLDGLAEEPTLTSPGGWKVFTLFKPVPAAVFAEEKVLDDYVRHLDNVAERIKYLIRTGHVVMKHLESAEAYLKTLETLTGMSGMALEKEKDKVLSVLYRFLGGGPDMERLGKQLATLNNVNSMRYKAADLVKTVLRELTGVMNSLQDLREQAVTPRLLKNADPRARVRQPPLSEHVARLNESLVQLAKAREKMRSEEDETMIQVNIGGKPKERLIGSV</sequence>
<dbReference type="AlphaFoldDB" id="A0AAN6NGL2"/>
<keyword evidence="3" id="KW-1185">Reference proteome</keyword>
<proteinExistence type="predicted"/>
<comment type="caution">
    <text evidence="2">The sequence shown here is derived from an EMBL/GenBank/DDBJ whole genome shotgun (WGS) entry which is preliminary data.</text>
</comment>
<feature type="compositionally biased region" description="Low complexity" evidence="1">
    <location>
        <begin position="78"/>
        <end position="91"/>
    </location>
</feature>
<organism evidence="2 3">
    <name type="scientific">Diplogelasinospora grovesii</name>
    <dbReference type="NCBI Taxonomy" id="303347"/>
    <lineage>
        <taxon>Eukaryota</taxon>
        <taxon>Fungi</taxon>
        <taxon>Dikarya</taxon>
        <taxon>Ascomycota</taxon>
        <taxon>Pezizomycotina</taxon>
        <taxon>Sordariomycetes</taxon>
        <taxon>Sordariomycetidae</taxon>
        <taxon>Sordariales</taxon>
        <taxon>Diplogelasinosporaceae</taxon>
        <taxon>Diplogelasinospora</taxon>
    </lineage>
</organism>
<dbReference type="EMBL" id="MU853755">
    <property type="protein sequence ID" value="KAK3945391.1"/>
    <property type="molecule type" value="Genomic_DNA"/>
</dbReference>
<feature type="region of interest" description="Disordered" evidence="1">
    <location>
        <begin position="154"/>
        <end position="214"/>
    </location>
</feature>
<accession>A0AAN6NGL2</accession>
<feature type="compositionally biased region" description="Basic and acidic residues" evidence="1">
    <location>
        <begin position="175"/>
        <end position="199"/>
    </location>
</feature>
<evidence type="ECO:0000313" key="2">
    <source>
        <dbReference type="EMBL" id="KAK3945391.1"/>
    </source>
</evidence>
<gene>
    <name evidence="2" type="ORF">QBC46DRAFT_372108</name>
</gene>
<evidence type="ECO:0000256" key="1">
    <source>
        <dbReference type="SAM" id="MobiDB-lite"/>
    </source>
</evidence>
<evidence type="ECO:0000313" key="3">
    <source>
        <dbReference type="Proteomes" id="UP001303473"/>
    </source>
</evidence>
<reference evidence="3" key="1">
    <citation type="journal article" date="2023" name="Mol. Phylogenet. Evol.">
        <title>Genome-scale phylogeny and comparative genomics of the fungal order Sordariales.</title>
        <authorList>
            <person name="Hensen N."/>
            <person name="Bonometti L."/>
            <person name="Westerberg I."/>
            <person name="Brannstrom I.O."/>
            <person name="Guillou S."/>
            <person name="Cros-Aarteil S."/>
            <person name="Calhoun S."/>
            <person name="Haridas S."/>
            <person name="Kuo A."/>
            <person name="Mondo S."/>
            <person name="Pangilinan J."/>
            <person name="Riley R."/>
            <person name="LaButti K."/>
            <person name="Andreopoulos B."/>
            <person name="Lipzen A."/>
            <person name="Chen C."/>
            <person name="Yan M."/>
            <person name="Daum C."/>
            <person name="Ng V."/>
            <person name="Clum A."/>
            <person name="Steindorff A."/>
            <person name="Ohm R.A."/>
            <person name="Martin F."/>
            <person name="Silar P."/>
            <person name="Natvig D.O."/>
            <person name="Lalanne C."/>
            <person name="Gautier V."/>
            <person name="Ament-Velasquez S.L."/>
            <person name="Kruys A."/>
            <person name="Hutchinson M.I."/>
            <person name="Powell A.J."/>
            <person name="Barry K."/>
            <person name="Miller A.N."/>
            <person name="Grigoriev I.V."/>
            <person name="Debuchy R."/>
            <person name="Gladieux P."/>
            <person name="Hiltunen Thoren M."/>
            <person name="Johannesson H."/>
        </authorList>
    </citation>
    <scope>NUCLEOTIDE SEQUENCE [LARGE SCALE GENOMIC DNA]</scope>
    <source>
        <strain evidence="3">CBS 340.73</strain>
    </source>
</reference>
<dbReference type="Proteomes" id="UP001303473">
    <property type="component" value="Unassembled WGS sequence"/>
</dbReference>